<dbReference type="AlphaFoldDB" id="A0A0D9WWV7"/>
<keyword evidence="2" id="KW-1185">Reference proteome</keyword>
<organism evidence="1 2">
    <name type="scientific">Leersia perrieri</name>
    <dbReference type="NCBI Taxonomy" id="77586"/>
    <lineage>
        <taxon>Eukaryota</taxon>
        <taxon>Viridiplantae</taxon>
        <taxon>Streptophyta</taxon>
        <taxon>Embryophyta</taxon>
        <taxon>Tracheophyta</taxon>
        <taxon>Spermatophyta</taxon>
        <taxon>Magnoliopsida</taxon>
        <taxon>Liliopsida</taxon>
        <taxon>Poales</taxon>
        <taxon>Poaceae</taxon>
        <taxon>BOP clade</taxon>
        <taxon>Oryzoideae</taxon>
        <taxon>Oryzeae</taxon>
        <taxon>Oryzinae</taxon>
        <taxon>Leersia</taxon>
    </lineage>
</organism>
<evidence type="ECO:0000313" key="1">
    <source>
        <dbReference type="EnsemblPlants" id="LPERR07G06390.1"/>
    </source>
</evidence>
<dbReference type="eggNOG" id="ENOG502SVJV">
    <property type="taxonomic scope" value="Eukaryota"/>
</dbReference>
<dbReference type="HOGENOM" id="CLU_1671859_0_0_1"/>
<evidence type="ECO:0000313" key="2">
    <source>
        <dbReference type="Proteomes" id="UP000032180"/>
    </source>
</evidence>
<dbReference type="Gramene" id="LPERR07G06390.1">
    <property type="protein sequence ID" value="LPERR07G06390.1"/>
    <property type="gene ID" value="LPERR07G06390"/>
</dbReference>
<dbReference type="EnsemblPlants" id="LPERR07G06390.1">
    <property type="protein sequence ID" value="LPERR07G06390.1"/>
    <property type="gene ID" value="LPERR07G06390"/>
</dbReference>
<name>A0A0D9WWV7_9ORYZ</name>
<sequence length="158" mass="18112">MPRAWWSVMTAIYIYQIWRKISIGTTTLTVESECHVERNQIFVLKYYPRRRPCWVAVKDLSVYSFFIGKNNAVALYVEGDGGTLWLKSNCVYWIDDSIEQAQVFDTKTGKSQCFPSAKDYLGSYAYAICWCNLGDTRSNTGGSMATSSYQLAKRARYV</sequence>
<dbReference type="PANTHER" id="PTHR34708">
    <property type="entry name" value="OS07G0440000 PROTEIN"/>
    <property type="match status" value="1"/>
</dbReference>
<reference evidence="1 2" key="1">
    <citation type="submission" date="2012-08" db="EMBL/GenBank/DDBJ databases">
        <title>Oryza genome evolution.</title>
        <authorList>
            <person name="Wing R.A."/>
        </authorList>
    </citation>
    <scope>NUCLEOTIDE SEQUENCE</scope>
</reference>
<reference evidence="1" key="3">
    <citation type="submission" date="2015-04" db="UniProtKB">
        <authorList>
            <consortium name="EnsemblPlants"/>
        </authorList>
    </citation>
    <scope>IDENTIFICATION</scope>
</reference>
<reference evidence="2" key="2">
    <citation type="submission" date="2013-12" db="EMBL/GenBank/DDBJ databases">
        <authorList>
            <person name="Yu Y."/>
            <person name="Lee S."/>
            <person name="de Baynast K."/>
            <person name="Wissotski M."/>
            <person name="Liu L."/>
            <person name="Talag J."/>
            <person name="Goicoechea J."/>
            <person name="Angelova A."/>
            <person name="Jetty R."/>
            <person name="Kudrna D."/>
            <person name="Golser W."/>
            <person name="Rivera L."/>
            <person name="Zhang J."/>
            <person name="Wing R."/>
        </authorList>
    </citation>
    <scope>NUCLEOTIDE SEQUENCE</scope>
</reference>
<protein>
    <submittedName>
        <fullName evidence="1">Uncharacterized protein</fullName>
    </submittedName>
</protein>
<accession>A0A0D9WWV7</accession>
<proteinExistence type="predicted"/>
<dbReference type="Proteomes" id="UP000032180">
    <property type="component" value="Chromosome 7"/>
</dbReference>
<dbReference type="PANTHER" id="PTHR34708:SF1">
    <property type="entry name" value="OS08G0126400 PROTEIN"/>
    <property type="match status" value="1"/>
</dbReference>